<dbReference type="InterPro" id="IPR013611">
    <property type="entry name" value="Transp-assoc_OB_typ2"/>
</dbReference>
<keyword evidence="4 7" id="KW-0067">ATP-binding</keyword>
<reference evidence="9" key="1">
    <citation type="journal article" date="2014" name="Int. J. Syst. Evol. Microbiol.">
        <title>Complete genome sequence of Corynebacterium casei LMG S-19264T (=DSM 44701T), isolated from a smear-ripened cheese.</title>
        <authorList>
            <consortium name="US DOE Joint Genome Institute (JGI-PGF)"/>
            <person name="Walter F."/>
            <person name="Albersmeier A."/>
            <person name="Kalinowski J."/>
            <person name="Ruckert C."/>
        </authorList>
    </citation>
    <scope>NUCLEOTIDE SEQUENCE</scope>
    <source>
        <strain evidence="9">JCM 3346</strain>
    </source>
</reference>
<dbReference type="Gene3D" id="2.40.50.100">
    <property type="match status" value="1"/>
</dbReference>
<dbReference type="InterPro" id="IPR050093">
    <property type="entry name" value="ABC_SmlMolc_Importer"/>
</dbReference>
<keyword evidence="2 7" id="KW-1003">Cell membrane</keyword>
<dbReference type="PANTHER" id="PTHR42781:SF4">
    <property type="entry name" value="SPERMIDINE_PUTRESCINE IMPORT ATP-BINDING PROTEIN POTA"/>
    <property type="match status" value="1"/>
</dbReference>
<dbReference type="PANTHER" id="PTHR42781">
    <property type="entry name" value="SPERMIDINE/PUTRESCINE IMPORT ATP-BINDING PROTEIN POTA"/>
    <property type="match status" value="1"/>
</dbReference>
<evidence type="ECO:0000256" key="7">
    <source>
        <dbReference type="RuleBase" id="RU364083"/>
    </source>
</evidence>
<gene>
    <name evidence="7" type="primary">potA</name>
    <name evidence="9" type="ORF">GCM10010196_29520</name>
</gene>
<dbReference type="SMART" id="SM00382">
    <property type="entry name" value="AAA"/>
    <property type="match status" value="1"/>
</dbReference>
<dbReference type="Pfam" id="PF08402">
    <property type="entry name" value="TOBE_2"/>
    <property type="match status" value="1"/>
</dbReference>
<dbReference type="InterPro" id="IPR027417">
    <property type="entry name" value="P-loop_NTPase"/>
</dbReference>
<evidence type="ECO:0000259" key="8">
    <source>
        <dbReference type="PROSITE" id="PS50893"/>
    </source>
</evidence>
<evidence type="ECO:0000256" key="1">
    <source>
        <dbReference type="ARBA" id="ARBA00022448"/>
    </source>
</evidence>
<accession>A0A918CPI2</accession>
<evidence type="ECO:0000256" key="5">
    <source>
        <dbReference type="ARBA" id="ARBA00022967"/>
    </source>
</evidence>
<comment type="similarity">
    <text evidence="7">Belongs to the ABC transporter superfamily. Spermidine/putrescine importer (TC 3.A.1.11.1) family.</text>
</comment>
<dbReference type="InterPro" id="IPR005893">
    <property type="entry name" value="PotA-like"/>
</dbReference>
<dbReference type="InterPro" id="IPR017871">
    <property type="entry name" value="ABC_transporter-like_CS"/>
</dbReference>
<dbReference type="FunFam" id="3.40.50.300:FF:000133">
    <property type="entry name" value="Spermidine/putrescine import ATP-binding protein PotA"/>
    <property type="match status" value="1"/>
</dbReference>
<dbReference type="NCBIfam" id="TIGR01187">
    <property type="entry name" value="potA"/>
    <property type="match status" value="1"/>
</dbReference>
<evidence type="ECO:0000313" key="9">
    <source>
        <dbReference type="EMBL" id="GGR33511.1"/>
    </source>
</evidence>
<dbReference type="Proteomes" id="UP000610303">
    <property type="component" value="Unassembled WGS sequence"/>
</dbReference>
<dbReference type="EC" id="7.6.2.11" evidence="7"/>
<comment type="function">
    <text evidence="7">Part of the ABC transporter complex PotABCD involved in spermidine/putrescine import. Responsible for energy coupling to the transport system.</text>
</comment>
<dbReference type="PROSITE" id="PS00211">
    <property type="entry name" value="ABC_TRANSPORTER_1"/>
    <property type="match status" value="1"/>
</dbReference>
<dbReference type="InterPro" id="IPR008995">
    <property type="entry name" value="Mo/tungstate-bd_C_term_dom"/>
</dbReference>
<sequence>MAMREFAERGADLELVGIHKRFPGFTAIEELDLTIPAGSFFALLGPSGCGKTTTLRLVAGLDEPTNGRILIGGTDVTATRSHERPVNTVFQSYALFPHMTILENVAFGLRRRRIDDPAGKAHEALRLVELDHLAQRRPQQLSGGQQQRVALARAIVNRPALLLLDEPLGALDLKLRRQMQLELKAIQEEVGLTFLHVTHDQEEAMTMADTVAVMNKGRIEQMGAPEELYELPRTAFVANFLGQSNLFTGDVVGATDTAIAVDAAGSRIVVPTARAQRHSGQVTVGVRPEKVELHREQPVVEADRNLIGPGVVTDVSFSGVSTQYLVEIPGAGRVLVFAQNIGFGPAAAEGDRVWVSWAVEHGFGLEDTPDESRFQADASTSAIAAQHRDALVAELEEH</sequence>
<evidence type="ECO:0000256" key="3">
    <source>
        <dbReference type="ARBA" id="ARBA00022741"/>
    </source>
</evidence>
<comment type="subunit">
    <text evidence="7">The complex is composed of two ATP-binding proteins (PotA), two transmembrane proteins (PotB and PotC) and a solute-binding protein (PotD).</text>
</comment>
<organism evidence="9 10">
    <name type="scientific">Agromyces mediolanus</name>
    <name type="common">Corynebacterium mediolanum</name>
    <dbReference type="NCBI Taxonomy" id="41986"/>
    <lineage>
        <taxon>Bacteria</taxon>
        <taxon>Bacillati</taxon>
        <taxon>Actinomycetota</taxon>
        <taxon>Actinomycetes</taxon>
        <taxon>Micrococcales</taxon>
        <taxon>Microbacteriaceae</taxon>
        <taxon>Agromyces</taxon>
    </lineage>
</organism>
<dbReference type="AlphaFoldDB" id="A0A918CPI2"/>
<proteinExistence type="inferred from homology"/>
<dbReference type="GO" id="GO:0015417">
    <property type="term" value="F:ABC-type polyamine transporter activity"/>
    <property type="evidence" value="ECO:0007669"/>
    <property type="project" value="UniProtKB-EC"/>
</dbReference>
<dbReference type="Gene3D" id="3.40.50.300">
    <property type="entry name" value="P-loop containing nucleotide triphosphate hydrolases"/>
    <property type="match status" value="1"/>
</dbReference>
<dbReference type="SUPFAM" id="SSF52540">
    <property type="entry name" value="P-loop containing nucleoside triphosphate hydrolases"/>
    <property type="match status" value="1"/>
</dbReference>
<keyword evidence="6 7" id="KW-0472">Membrane</keyword>
<dbReference type="GO" id="GO:0016887">
    <property type="term" value="F:ATP hydrolysis activity"/>
    <property type="evidence" value="ECO:0007669"/>
    <property type="project" value="InterPro"/>
</dbReference>
<reference evidence="9" key="2">
    <citation type="submission" date="2020-09" db="EMBL/GenBank/DDBJ databases">
        <authorList>
            <person name="Sun Q."/>
            <person name="Ohkuma M."/>
        </authorList>
    </citation>
    <scope>NUCLEOTIDE SEQUENCE</scope>
    <source>
        <strain evidence="9">JCM 3346</strain>
    </source>
</reference>
<feature type="domain" description="ABC transporter" evidence="8">
    <location>
        <begin position="13"/>
        <end position="241"/>
    </location>
</feature>
<comment type="caution">
    <text evidence="9">The sequence shown here is derived from an EMBL/GenBank/DDBJ whole genome shotgun (WGS) entry which is preliminary data.</text>
</comment>
<dbReference type="Pfam" id="PF00005">
    <property type="entry name" value="ABC_tran"/>
    <property type="match status" value="1"/>
</dbReference>
<keyword evidence="1 7" id="KW-0813">Transport</keyword>
<keyword evidence="3 7" id="KW-0547">Nucleotide-binding</keyword>
<comment type="catalytic activity">
    <reaction evidence="7">
        <text>ATP + H2O + polyamine-[polyamine-binding protein]Side 1 = ADP + phosphate + polyamineSide 2 + [polyamine-binding protein]Side 1.</text>
        <dbReference type="EC" id="7.6.2.11"/>
    </reaction>
</comment>
<dbReference type="EMBL" id="BMRJ01000003">
    <property type="protein sequence ID" value="GGR33511.1"/>
    <property type="molecule type" value="Genomic_DNA"/>
</dbReference>
<dbReference type="SUPFAM" id="SSF50331">
    <property type="entry name" value="MOP-like"/>
    <property type="match status" value="1"/>
</dbReference>
<dbReference type="RefSeq" id="WP_189086148.1">
    <property type="nucleotide sequence ID" value="NZ_BMRJ01000003.1"/>
</dbReference>
<keyword evidence="5 7" id="KW-1278">Translocase</keyword>
<evidence type="ECO:0000256" key="4">
    <source>
        <dbReference type="ARBA" id="ARBA00022840"/>
    </source>
</evidence>
<evidence type="ECO:0000256" key="2">
    <source>
        <dbReference type="ARBA" id="ARBA00022475"/>
    </source>
</evidence>
<dbReference type="PROSITE" id="PS50893">
    <property type="entry name" value="ABC_TRANSPORTER_2"/>
    <property type="match status" value="1"/>
</dbReference>
<dbReference type="GO" id="GO:0005524">
    <property type="term" value="F:ATP binding"/>
    <property type="evidence" value="ECO:0007669"/>
    <property type="project" value="UniProtKB-KW"/>
</dbReference>
<dbReference type="GO" id="GO:0043190">
    <property type="term" value="C:ATP-binding cassette (ABC) transporter complex"/>
    <property type="evidence" value="ECO:0007669"/>
    <property type="project" value="InterPro"/>
</dbReference>
<name>A0A918CPI2_AGRME</name>
<protein>
    <recommendedName>
        <fullName evidence="7">Spermidine/putrescine import ATP-binding protein PotA</fullName>
        <ecNumber evidence="7">7.6.2.11</ecNumber>
    </recommendedName>
</protein>
<evidence type="ECO:0000313" key="10">
    <source>
        <dbReference type="Proteomes" id="UP000610303"/>
    </source>
</evidence>
<evidence type="ECO:0000256" key="6">
    <source>
        <dbReference type="ARBA" id="ARBA00023136"/>
    </source>
</evidence>
<keyword evidence="10" id="KW-1185">Reference proteome</keyword>
<dbReference type="InterPro" id="IPR003593">
    <property type="entry name" value="AAA+_ATPase"/>
</dbReference>
<dbReference type="InterPro" id="IPR003439">
    <property type="entry name" value="ABC_transporter-like_ATP-bd"/>
</dbReference>